<proteinExistence type="predicted"/>
<dbReference type="InterPro" id="IPR038765">
    <property type="entry name" value="Papain-like_cys_pep_sf"/>
</dbReference>
<feature type="region of interest" description="Disordered" evidence="1">
    <location>
        <begin position="44"/>
        <end position="112"/>
    </location>
</feature>
<reference evidence="2" key="2">
    <citation type="submission" date="2023-05" db="EMBL/GenBank/DDBJ databases">
        <authorList>
            <person name="Schelkunov M.I."/>
        </authorList>
    </citation>
    <scope>NUCLEOTIDE SEQUENCE</scope>
    <source>
        <strain evidence="2">Hsosn_3</strain>
        <tissue evidence="2">Leaf</tissue>
    </source>
</reference>
<dbReference type="Gene3D" id="3.90.70.10">
    <property type="entry name" value="Cysteine proteinases"/>
    <property type="match status" value="1"/>
</dbReference>
<dbReference type="SUPFAM" id="SSF54001">
    <property type="entry name" value="Cysteine proteinases"/>
    <property type="match status" value="1"/>
</dbReference>
<accession>A0AAD8J9P6</accession>
<comment type="caution">
    <text evidence="2">The sequence shown here is derived from an EMBL/GenBank/DDBJ whole genome shotgun (WGS) entry which is preliminary data.</text>
</comment>
<evidence type="ECO:0000313" key="2">
    <source>
        <dbReference type="EMBL" id="KAK1400505.1"/>
    </source>
</evidence>
<gene>
    <name evidence="2" type="ORF">POM88_000110</name>
</gene>
<feature type="compositionally biased region" description="Gly residues" evidence="1">
    <location>
        <begin position="62"/>
        <end position="78"/>
    </location>
</feature>
<dbReference type="EMBL" id="JAUIZM010000001">
    <property type="protein sequence ID" value="KAK1400505.1"/>
    <property type="molecule type" value="Genomic_DNA"/>
</dbReference>
<evidence type="ECO:0000256" key="1">
    <source>
        <dbReference type="SAM" id="MobiDB-lite"/>
    </source>
</evidence>
<sequence>MFFSITQKGNNRDGVSVGWIRYHLVYDIFQPIVLFPYPVIPNRWGSTGPRSAKGSRGDRGGRGMGGRGGSGKGRVGRGGRGERGRGGQGSGEEMRSAIGQGSGRGRRHEGRGDHCLEHYPECAKRDENGNILLVKHNWLGMDLECALKILRDFDDPDYPLTGRRAYQALRFGGPMMGTILATDEFINYTGGVIKYMCDRNVDMAHSITIVGMDSGKRSFMIQNSDLNWGNNRDGVLAQGRQGEVGVTGVDEAAVAKGRVREGGVQLVKGRVGEGGMRVEGIIAWR</sequence>
<keyword evidence="3" id="KW-1185">Reference proteome</keyword>
<reference evidence="2" key="1">
    <citation type="submission" date="2023-02" db="EMBL/GenBank/DDBJ databases">
        <title>Genome of toxic invasive species Heracleum sosnowskyi carries increased number of genes despite the absence of recent whole-genome duplications.</title>
        <authorList>
            <person name="Schelkunov M."/>
            <person name="Shtratnikova V."/>
            <person name="Makarenko M."/>
            <person name="Klepikova A."/>
            <person name="Omelchenko D."/>
            <person name="Novikova G."/>
            <person name="Obukhova E."/>
            <person name="Bogdanov V."/>
            <person name="Penin A."/>
            <person name="Logacheva M."/>
        </authorList>
    </citation>
    <scope>NUCLEOTIDE SEQUENCE</scope>
    <source>
        <strain evidence="2">Hsosn_3</strain>
        <tissue evidence="2">Leaf</tissue>
    </source>
</reference>
<evidence type="ECO:0000313" key="3">
    <source>
        <dbReference type="Proteomes" id="UP001237642"/>
    </source>
</evidence>
<name>A0AAD8J9P6_9APIA</name>
<dbReference type="AlphaFoldDB" id="A0AAD8J9P6"/>
<dbReference type="Proteomes" id="UP001237642">
    <property type="component" value="Unassembled WGS sequence"/>
</dbReference>
<protein>
    <submittedName>
        <fullName evidence="2">Uncharacterized protein</fullName>
    </submittedName>
</protein>
<organism evidence="2 3">
    <name type="scientific">Heracleum sosnowskyi</name>
    <dbReference type="NCBI Taxonomy" id="360622"/>
    <lineage>
        <taxon>Eukaryota</taxon>
        <taxon>Viridiplantae</taxon>
        <taxon>Streptophyta</taxon>
        <taxon>Embryophyta</taxon>
        <taxon>Tracheophyta</taxon>
        <taxon>Spermatophyta</taxon>
        <taxon>Magnoliopsida</taxon>
        <taxon>eudicotyledons</taxon>
        <taxon>Gunneridae</taxon>
        <taxon>Pentapetalae</taxon>
        <taxon>asterids</taxon>
        <taxon>campanulids</taxon>
        <taxon>Apiales</taxon>
        <taxon>Apiaceae</taxon>
        <taxon>Apioideae</taxon>
        <taxon>apioid superclade</taxon>
        <taxon>Tordylieae</taxon>
        <taxon>Tordyliinae</taxon>
        <taxon>Heracleum</taxon>
    </lineage>
</organism>